<proteinExistence type="predicted"/>
<gene>
    <name evidence="1" type="ORF">NBR_LOCUS2465</name>
</gene>
<sequence>MCPNGQACLPKLGSDRFLCCSNIPQCSSGTAEKDFSGKMTRCTSTDDCGRGYLCSPSDVNGVQLCCSSGVRSMKDMAPPHKTNVADGEEDEWVVIEG</sequence>
<name>A0A0N4XIW2_NIPBR</name>
<reference evidence="1 2" key="2">
    <citation type="submission" date="2018-11" db="EMBL/GenBank/DDBJ databases">
        <authorList>
            <consortium name="Pathogen Informatics"/>
        </authorList>
    </citation>
    <scope>NUCLEOTIDE SEQUENCE [LARGE SCALE GENOMIC DNA]</scope>
</reference>
<accession>A0A0N4XIW2</accession>
<evidence type="ECO:0000313" key="1">
    <source>
        <dbReference type="EMBL" id="VDL66054.1"/>
    </source>
</evidence>
<dbReference type="WBParaSite" id="NBR_0000246401-mRNA-1">
    <property type="protein sequence ID" value="NBR_0000246401-mRNA-1"/>
    <property type="gene ID" value="NBR_0000246401"/>
</dbReference>
<protein>
    <submittedName>
        <fullName evidence="3">EB domain-containing protein</fullName>
    </submittedName>
</protein>
<dbReference type="SMART" id="SM00289">
    <property type="entry name" value="WR1"/>
    <property type="match status" value="1"/>
</dbReference>
<keyword evidence="2" id="KW-1185">Reference proteome</keyword>
<reference evidence="3" key="1">
    <citation type="submission" date="2017-02" db="UniProtKB">
        <authorList>
            <consortium name="WormBaseParasite"/>
        </authorList>
    </citation>
    <scope>IDENTIFICATION</scope>
</reference>
<evidence type="ECO:0000313" key="2">
    <source>
        <dbReference type="Proteomes" id="UP000271162"/>
    </source>
</evidence>
<dbReference type="EMBL" id="UYSL01002829">
    <property type="protein sequence ID" value="VDL66054.1"/>
    <property type="molecule type" value="Genomic_DNA"/>
</dbReference>
<dbReference type="InterPro" id="IPR006150">
    <property type="entry name" value="Cys_repeat_1"/>
</dbReference>
<dbReference type="InterPro" id="IPR028150">
    <property type="entry name" value="Lustrin_cystein"/>
</dbReference>
<dbReference type="AlphaFoldDB" id="A0A0N4XIW2"/>
<evidence type="ECO:0000313" key="3">
    <source>
        <dbReference type="WBParaSite" id="NBR_0000246401-mRNA-1"/>
    </source>
</evidence>
<dbReference type="Pfam" id="PF14625">
    <property type="entry name" value="Lustrin_cystein"/>
    <property type="match status" value="2"/>
</dbReference>
<organism evidence="3">
    <name type="scientific">Nippostrongylus brasiliensis</name>
    <name type="common">Rat hookworm</name>
    <dbReference type="NCBI Taxonomy" id="27835"/>
    <lineage>
        <taxon>Eukaryota</taxon>
        <taxon>Metazoa</taxon>
        <taxon>Ecdysozoa</taxon>
        <taxon>Nematoda</taxon>
        <taxon>Chromadorea</taxon>
        <taxon>Rhabditida</taxon>
        <taxon>Rhabditina</taxon>
        <taxon>Rhabditomorpha</taxon>
        <taxon>Strongyloidea</taxon>
        <taxon>Heligmosomidae</taxon>
        <taxon>Nippostrongylus</taxon>
    </lineage>
</organism>
<dbReference type="Proteomes" id="UP000271162">
    <property type="component" value="Unassembled WGS sequence"/>
</dbReference>